<gene>
    <name evidence="1" type="ORF">DVA86_18760</name>
</gene>
<name>A0A345XRW6_9ACTN</name>
<protein>
    <submittedName>
        <fullName evidence="1">Uncharacterized protein</fullName>
    </submittedName>
</protein>
<dbReference type="RefSeq" id="WP_208879779.1">
    <property type="nucleotide sequence ID" value="NZ_CP031320.1"/>
</dbReference>
<keyword evidence="2" id="KW-1185">Reference proteome</keyword>
<sequence>MDEPTQYEPGSEHETRLLGQEAARALNQALTTAGLVLPSVEGGRSVRGTAIVRLGNAPAAEVVKLAHWIMERA</sequence>
<dbReference type="Proteomes" id="UP000254425">
    <property type="component" value="Chromosome"/>
</dbReference>
<evidence type="ECO:0000313" key="1">
    <source>
        <dbReference type="EMBL" id="AXK34382.1"/>
    </source>
</evidence>
<dbReference type="AlphaFoldDB" id="A0A345XRW6"/>
<organism evidence="1 2">
    <name type="scientific">Streptomyces armeniacus</name>
    <dbReference type="NCBI Taxonomy" id="83291"/>
    <lineage>
        <taxon>Bacteria</taxon>
        <taxon>Bacillati</taxon>
        <taxon>Actinomycetota</taxon>
        <taxon>Actinomycetes</taxon>
        <taxon>Kitasatosporales</taxon>
        <taxon>Streptomycetaceae</taxon>
        <taxon>Streptomyces</taxon>
    </lineage>
</organism>
<reference evidence="1 2" key="1">
    <citation type="submission" date="2018-07" db="EMBL/GenBank/DDBJ databases">
        <title>Draft genome of the type strain Streptomyces armeniacus ATCC 15676.</title>
        <authorList>
            <person name="Labana P."/>
            <person name="Gosse J.T."/>
            <person name="Boddy C.N."/>
        </authorList>
    </citation>
    <scope>NUCLEOTIDE SEQUENCE [LARGE SCALE GENOMIC DNA]</scope>
    <source>
        <strain evidence="1 2">ATCC 15676</strain>
    </source>
</reference>
<accession>A0A345XRW6</accession>
<dbReference type="EMBL" id="CP031320">
    <property type="protein sequence ID" value="AXK34382.1"/>
    <property type="molecule type" value="Genomic_DNA"/>
</dbReference>
<proteinExistence type="predicted"/>
<evidence type="ECO:0000313" key="2">
    <source>
        <dbReference type="Proteomes" id="UP000254425"/>
    </source>
</evidence>
<dbReference type="KEGG" id="sarm:DVA86_18760"/>